<gene>
    <name evidence="1" type="ORF">JT362_16865</name>
</gene>
<accession>A0ABT2JAA1</accession>
<reference evidence="1 2" key="1">
    <citation type="submission" date="2021-02" db="EMBL/GenBank/DDBJ databases">
        <title>Actinophytocola xerophila sp. nov., isolated from soil of cotton cropping field.</title>
        <authorList>
            <person name="Huang R."/>
            <person name="Chen X."/>
            <person name="Ge X."/>
            <person name="Liu W."/>
        </authorList>
    </citation>
    <scope>NUCLEOTIDE SEQUENCE [LARGE SCALE GENOMIC DNA]</scope>
    <source>
        <strain evidence="1 2">S1-96</strain>
    </source>
</reference>
<protein>
    <submittedName>
        <fullName evidence="1">DUF3515 domain-containing protein</fullName>
    </submittedName>
</protein>
<proteinExistence type="predicted"/>
<dbReference type="Proteomes" id="UP001156441">
    <property type="component" value="Unassembled WGS sequence"/>
</dbReference>
<dbReference type="EMBL" id="JAFFZE010000014">
    <property type="protein sequence ID" value="MCT2584792.1"/>
    <property type="molecule type" value="Genomic_DNA"/>
</dbReference>
<evidence type="ECO:0000313" key="1">
    <source>
        <dbReference type="EMBL" id="MCT2584792.1"/>
    </source>
</evidence>
<dbReference type="Pfam" id="PF12028">
    <property type="entry name" value="DUF3515"/>
    <property type="match status" value="1"/>
</dbReference>
<name>A0ABT2JAA1_9PSEU</name>
<dbReference type="InterPro" id="IPR021903">
    <property type="entry name" value="DUF3515"/>
</dbReference>
<organism evidence="1 2">
    <name type="scientific">Actinophytocola gossypii</name>
    <dbReference type="NCBI Taxonomy" id="2812003"/>
    <lineage>
        <taxon>Bacteria</taxon>
        <taxon>Bacillati</taxon>
        <taxon>Actinomycetota</taxon>
        <taxon>Actinomycetes</taxon>
        <taxon>Pseudonocardiales</taxon>
        <taxon>Pseudonocardiaceae</taxon>
    </lineage>
</organism>
<evidence type="ECO:0000313" key="2">
    <source>
        <dbReference type="Proteomes" id="UP001156441"/>
    </source>
</evidence>
<comment type="caution">
    <text evidence="1">The sequence shown here is derived from an EMBL/GenBank/DDBJ whole genome shotgun (WGS) entry which is preliminary data.</text>
</comment>
<sequence>MRVAVGLVVLLVLGVIVASRFVGGDDTDTSGETAQTSAAPRTGPVALVTVDAPGAGSAECRTLTGALPDALPNAGDALDRLPLAEPAPPATAAWGDQVREPVVLRCGLNRPAELTPTSPLRVIDDVQWLVVPGESAATWYVVDRGVYIALTVPEHTGTGPLQQISATVASTLDPAPVRTR</sequence>
<keyword evidence="2" id="KW-1185">Reference proteome</keyword>